<keyword evidence="1" id="KW-0479">Metal-binding</keyword>
<feature type="domain" description="EF-hand" evidence="4">
    <location>
        <begin position="216"/>
        <end position="251"/>
    </location>
</feature>
<evidence type="ECO:0000313" key="6">
    <source>
        <dbReference type="Proteomes" id="UP000693981"/>
    </source>
</evidence>
<dbReference type="PROSITE" id="PS50222">
    <property type="entry name" value="EF_HAND_2"/>
    <property type="match status" value="1"/>
</dbReference>
<evidence type="ECO:0000256" key="3">
    <source>
        <dbReference type="SAM" id="MobiDB-lite"/>
    </source>
</evidence>
<evidence type="ECO:0000313" key="5">
    <source>
        <dbReference type="EMBL" id="KAG7396228.1"/>
    </source>
</evidence>
<organism evidence="5 6">
    <name type="scientific">Phytophthora boehmeriae</name>
    <dbReference type="NCBI Taxonomy" id="109152"/>
    <lineage>
        <taxon>Eukaryota</taxon>
        <taxon>Sar</taxon>
        <taxon>Stramenopiles</taxon>
        <taxon>Oomycota</taxon>
        <taxon>Peronosporomycetes</taxon>
        <taxon>Peronosporales</taxon>
        <taxon>Peronosporaceae</taxon>
        <taxon>Phytophthora</taxon>
    </lineage>
</organism>
<reference evidence="5" key="1">
    <citation type="submission" date="2021-02" db="EMBL/GenBank/DDBJ databases">
        <authorList>
            <person name="Palmer J.M."/>
        </authorList>
    </citation>
    <scope>NUCLEOTIDE SEQUENCE</scope>
    <source>
        <strain evidence="5">SCRP23</strain>
    </source>
</reference>
<dbReference type="OrthoDB" id="114727at2759"/>
<keyword evidence="2" id="KW-0677">Repeat</keyword>
<dbReference type="Proteomes" id="UP000693981">
    <property type="component" value="Unassembled WGS sequence"/>
</dbReference>
<dbReference type="Pfam" id="PF13405">
    <property type="entry name" value="EF-hand_6"/>
    <property type="match status" value="1"/>
</dbReference>
<comment type="caution">
    <text evidence="5">The sequence shown here is derived from an EMBL/GenBank/DDBJ whole genome shotgun (WGS) entry which is preliminary data.</text>
</comment>
<dbReference type="SMART" id="SM00054">
    <property type="entry name" value="EFh"/>
    <property type="match status" value="2"/>
</dbReference>
<proteinExistence type="predicted"/>
<dbReference type="EMBL" id="JAGDFL010000167">
    <property type="protein sequence ID" value="KAG7396228.1"/>
    <property type="molecule type" value="Genomic_DNA"/>
</dbReference>
<feature type="compositionally biased region" description="Polar residues" evidence="3">
    <location>
        <begin position="12"/>
        <end position="24"/>
    </location>
</feature>
<dbReference type="GO" id="GO:0005509">
    <property type="term" value="F:calcium ion binding"/>
    <property type="evidence" value="ECO:0007669"/>
    <property type="project" value="InterPro"/>
</dbReference>
<evidence type="ECO:0000256" key="1">
    <source>
        <dbReference type="ARBA" id="ARBA00022723"/>
    </source>
</evidence>
<name>A0A8T1WVG0_9STRA</name>
<feature type="compositionally biased region" description="Polar residues" evidence="3">
    <location>
        <begin position="65"/>
        <end position="75"/>
    </location>
</feature>
<feature type="region of interest" description="Disordered" evidence="3">
    <location>
        <begin position="98"/>
        <end position="123"/>
    </location>
</feature>
<accession>A0A8T1WVG0</accession>
<dbReference type="PANTHER" id="PTHR45942">
    <property type="entry name" value="PROTEIN PHOSPATASE 3 REGULATORY SUBUNIT B ALPHA ISOFORM TYPE 1"/>
    <property type="match status" value="1"/>
</dbReference>
<evidence type="ECO:0000256" key="2">
    <source>
        <dbReference type="ARBA" id="ARBA00022737"/>
    </source>
</evidence>
<evidence type="ECO:0000259" key="4">
    <source>
        <dbReference type="PROSITE" id="PS50222"/>
    </source>
</evidence>
<dbReference type="PROSITE" id="PS00018">
    <property type="entry name" value="EF_HAND_1"/>
    <property type="match status" value="1"/>
</dbReference>
<feature type="region of interest" description="Disordered" evidence="3">
    <location>
        <begin position="1"/>
        <end position="84"/>
    </location>
</feature>
<feature type="compositionally biased region" description="Polar residues" evidence="3">
    <location>
        <begin position="98"/>
        <end position="117"/>
    </location>
</feature>
<protein>
    <recommendedName>
        <fullName evidence="4">EF-hand domain-containing protein</fullName>
    </recommendedName>
</protein>
<dbReference type="AlphaFoldDB" id="A0A8T1WVG0"/>
<keyword evidence="6" id="KW-1185">Reference proteome</keyword>
<gene>
    <name evidence="5" type="ORF">PHYBOEH_002608</name>
</gene>
<sequence>MAIIDNNEVEPESSSLQVTKGKSNSKTDTHEPSSPTKKKTKQNKTSSKTTKNQKNRTSRHENNDVESATDNNSKNAPRKVQVKQRSTVGLIDANGSTVAAGTANSGPENAAPEQSNPKGFASGGHYGTLIESKRVEQFCESLMLRKRHVARLRRAFKREEQLGTGEITTEEFLSMLKEEPRQLTNGLFEYVGLRRGITNLYFDDFVLCLATVASWTREELLQYAFKQFDVDKSGIMDGHELRAFCEGLKSDSGFYFSKNVDTARGKLVSQNWQPQHSTGKPGTKLSNDDIDDNTLVDIESLAQGATEFQVAFYPLLQLQLHARSCALGDRFWSRVTVRRQQVERLVRYLRIHKGKLPPVPLTTRIIAQLVPFSQAHALIMVHEVAVAKFAEEERILQEQREAKQALALTEIPEENQSNMDS</sequence>
<dbReference type="InterPro" id="IPR018247">
    <property type="entry name" value="EF_Hand_1_Ca_BS"/>
</dbReference>
<dbReference type="InterPro" id="IPR002048">
    <property type="entry name" value="EF_hand_dom"/>
</dbReference>